<proteinExistence type="predicted"/>
<evidence type="ECO:0000313" key="1">
    <source>
        <dbReference type="EMBL" id="CAG5077284.1"/>
    </source>
</evidence>
<evidence type="ECO:0000313" key="2">
    <source>
        <dbReference type="Proteomes" id="UP000683507"/>
    </source>
</evidence>
<dbReference type="RefSeq" id="WP_258540577.1">
    <property type="nucleotide sequence ID" value="NZ_OU015584.1"/>
</dbReference>
<gene>
    <name evidence="1" type="ORF">CRYO30217_00339</name>
</gene>
<protein>
    <recommendedName>
        <fullName evidence="3">Acyloxyacyl hydrolase</fullName>
    </recommendedName>
</protein>
<dbReference type="AlphaFoldDB" id="A0A916NF96"/>
<accession>A0A916NF96</accession>
<keyword evidence="2" id="KW-1185">Reference proteome</keyword>
<evidence type="ECO:0008006" key="3">
    <source>
        <dbReference type="Google" id="ProtNLM"/>
    </source>
</evidence>
<name>A0A916NF96_9FLAO</name>
<dbReference type="Proteomes" id="UP000683507">
    <property type="component" value="Chromosome"/>
</dbReference>
<dbReference type="InterPro" id="IPR018550">
    <property type="entry name" value="Lipid-A_deacylase-rel"/>
</dbReference>
<dbReference type="KEGG" id="ptan:CRYO30217_00339"/>
<organism evidence="1 2">
    <name type="scientific">Parvicella tangerina</name>
    <dbReference type="NCBI Taxonomy" id="2829795"/>
    <lineage>
        <taxon>Bacteria</taxon>
        <taxon>Pseudomonadati</taxon>
        <taxon>Bacteroidota</taxon>
        <taxon>Flavobacteriia</taxon>
        <taxon>Flavobacteriales</taxon>
        <taxon>Parvicellaceae</taxon>
        <taxon>Parvicella</taxon>
    </lineage>
</organism>
<reference evidence="1" key="1">
    <citation type="submission" date="2021-04" db="EMBL/GenBank/DDBJ databases">
        <authorList>
            <person name="Rodrigo-Torres L."/>
            <person name="Arahal R. D."/>
            <person name="Lucena T."/>
        </authorList>
    </citation>
    <scope>NUCLEOTIDE SEQUENCE</scope>
    <source>
        <strain evidence="1">AS29M-1</strain>
    </source>
</reference>
<sequence length="362" mass="41453">MARSWLILVLFFGFSAGFFGQQKFTDNLKVSANIQYGWSLPEYSFISYFTDSYISSLEVNLLKETTGKKYWEKLYNYPEVGLSAFYTTLGNDSLFGRAFALNYFFKLKLVDRKRFSFFNRTGIGLGYLTEHFDLNTNKSNVAIGSHINIHFSFKWGLNYKLSDQLVLNGGLSFDHFSNGNTADPNRGLNNFTGYLGASYYIGERTERLNPSLDSLERHNYVEIFGNIGGKQPRSLSSGYFVTSSLSLSVVRATFRAVHFGLGTDIFYDSSIEGVLNDLGQEYKPSYDFQTGVFLTQQFIYNRIRIGLVEGIYVLLDNKVYNKPVYTKAFIQYQIHPHISVRLTMKSHLHILDYPELGIGYKF</sequence>
<dbReference type="Gene3D" id="2.40.160.20">
    <property type="match status" value="1"/>
</dbReference>
<dbReference type="Pfam" id="PF09411">
    <property type="entry name" value="PagL"/>
    <property type="match status" value="1"/>
</dbReference>
<dbReference type="EMBL" id="OU015584">
    <property type="protein sequence ID" value="CAG5077284.1"/>
    <property type="molecule type" value="Genomic_DNA"/>
</dbReference>